<gene>
    <name evidence="1" type="ORF">CQW23_02711</name>
</gene>
<evidence type="ECO:0000313" key="2">
    <source>
        <dbReference type="Proteomes" id="UP000224567"/>
    </source>
</evidence>
<reference evidence="1 2" key="1">
    <citation type="journal article" date="2017" name="Genome Biol.">
        <title>New reference genome sequences of hot pepper reveal the massive evolution of plant disease-resistance genes by retroduplication.</title>
        <authorList>
            <person name="Kim S."/>
            <person name="Park J."/>
            <person name="Yeom S.I."/>
            <person name="Kim Y.M."/>
            <person name="Seo E."/>
            <person name="Kim K.T."/>
            <person name="Kim M.S."/>
            <person name="Lee J.M."/>
            <person name="Cheong K."/>
            <person name="Shin H.S."/>
            <person name="Kim S.B."/>
            <person name="Han K."/>
            <person name="Lee J."/>
            <person name="Park M."/>
            <person name="Lee H.A."/>
            <person name="Lee H.Y."/>
            <person name="Lee Y."/>
            <person name="Oh S."/>
            <person name="Lee J.H."/>
            <person name="Choi E."/>
            <person name="Choi E."/>
            <person name="Lee S.E."/>
            <person name="Jeon J."/>
            <person name="Kim H."/>
            <person name="Choi G."/>
            <person name="Song H."/>
            <person name="Lee J."/>
            <person name="Lee S.C."/>
            <person name="Kwon J.K."/>
            <person name="Lee H.Y."/>
            <person name="Koo N."/>
            <person name="Hong Y."/>
            <person name="Kim R.W."/>
            <person name="Kang W.H."/>
            <person name="Huh J.H."/>
            <person name="Kang B.C."/>
            <person name="Yang T.J."/>
            <person name="Lee Y.H."/>
            <person name="Bennetzen J.L."/>
            <person name="Choi D."/>
        </authorList>
    </citation>
    <scope>NUCLEOTIDE SEQUENCE [LARGE SCALE GENOMIC DNA]</scope>
    <source>
        <strain evidence="2">cv. PBC81</strain>
    </source>
</reference>
<name>A0A2G2XS95_CAPBA</name>
<dbReference type="AlphaFoldDB" id="A0A2G2XS95"/>
<protein>
    <submittedName>
        <fullName evidence="1">Uncharacterized protein</fullName>
    </submittedName>
</protein>
<evidence type="ECO:0000313" key="1">
    <source>
        <dbReference type="EMBL" id="PHT60348.1"/>
    </source>
</evidence>
<accession>A0A2G2XS95</accession>
<dbReference type="EMBL" id="MLFT02000001">
    <property type="protein sequence ID" value="PHT60348.1"/>
    <property type="molecule type" value="Genomic_DNA"/>
</dbReference>
<dbReference type="Proteomes" id="UP000224567">
    <property type="component" value="Unassembled WGS sequence"/>
</dbReference>
<organism evidence="1 2">
    <name type="scientific">Capsicum baccatum</name>
    <name type="common">Peruvian pepper</name>
    <dbReference type="NCBI Taxonomy" id="33114"/>
    <lineage>
        <taxon>Eukaryota</taxon>
        <taxon>Viridiplantae</taxon>
        <taxon>Streptophyta</taxon>
        <taxon>Embryophyta</taxon>
        <taxon>Tracheophyta</taxon>
        <taxon>Spermatophyta</taxon>
        <taxon>Magnoliopsida</taxon>
        <taxon>eudicotyledons</taxon>
        <taxon>Gunneridae</taxon>
        <taxon>Pentapetalae</taxon>
        <taxon>asterids</taxon>
        <taxon>lamiids</taxon>
        <taxon>Solanales</taxon>
        <taxon>Solanaceae</taxon>
        <taxon>Solanoideae</taxon>
        <taxon>Capsiceae</taxon>
        <taxon>Capsicum</taxon>
    </lineage>
</organism>
<reference evidence="2" key="2">
    <citation type="journal article" date="2017" name="J. Anim. Genet.">
        <title>Multiple reference genome sequences of hot pepper reveal the massive evolution of plant disease resistance genes by retroduplication.</title>
        <authorList>
            <person name="Kim S."/>
            <person name="Park J."/>
            <person name="Yeom S.-I."/>
            <person name="Kim Y.-M."/>
            <person name="Seo E."/>
            <person name="Kim K.-T."/>
            <person name="Kim M.-S."/>
            <person name="Lee J.M."/>
            <person name="Cheong K."/>
            <person name="Shin H.-S."/>
            <person name="Kim S.-B."/>
            <person name="Han K."/>
            <person name="Lee J."/>
            <person name="Park M."/>
            <person name="Lee H.-A."/>
            <person name="Lee H.-Y."/>
            <person name="Lee Y."/>
            <person name="Oh S."/>
            <person name="Lee J.H."/>
            <person name="Choi E."/>
            <person name="Choi E."/>
            <person name="Lee S.E."/>
            <person name="Jeon J."/>
            <person name="Kim H."/>
            <person name="Choi G."/>
            <person name="Song H."/>
            <person name="Lee J."/>
            <person name="Lee S.-C."/>
            <person name="Kwon J.-K."/>
            <person name="Lee H.-Y."/>
            <person name="Koo N."/>
            <person name="Hong Y."/>
            <person name="Kim R.W."/>
            <person name="Kang W.-H."/>
            <person name="Huh J.H."/>
            <person name="Kang B.-C."/>
            <person name="Yang T.-J."/>
            <person name="Lee Y.-H."/>
            <person name="Bennetzen J.L."/>
            <person name="Choi D."/>
        </authorList>
    </citation>
    <scope>NUCLEOTIDE SEQUENCE [LARGE SCALE GENOMIC DNA]</scope>
    <source>
        <strain evidence="2">cv. PBC81</strain>
    </source>
</reference>
<sequence length="205" mass="23079">MQVMICQYDCITQVASNEVSFDLIFAVNHQAMTNSIASTQRLAESSLLDARASEAHELNLFRDYAASTAERDGKNCLLVASFRLLPPTEAVSLRRRIRGGSAILVIAFQGVARISILISKSQKIQMWRLLSFIPTFKRGKFWCPLCKEHFEDVGHLFLHSKVYDSAVEHVFVNLTCVLVPAKIHYARIAQDLEYHPSSHLVNCLA</sequence>
<keyword evidence="2" id="KW-1185">Reference proteome</keyword>
<proteinExistence type="predicted"/>
<comment type="caution">
    <text evidence="1">The sequence shown here is derived from an EMBL/GenBank/DDBJ whole genome shotgun (WGS) entry which is preliminary data.</text>
</comment>